<evidence type="ECO:0000313" key="2">
    <source>
        <dbReference type="Proteomes" id="UP000012089"/>
    </source>
</evidence>
<dbReference type="AlphaFoldDB" id="M6I3Z4"/>
<dbReference type="EMBL" id="AFMF02000006">
    <property type="protein sequence ID" value="EMM97891.1"/>
    <property type="molecule type" value="Genomic_DNA"/>
</dbReference>
<reference evidence="1 2" key="1">
    <citation type="submission" date="2013-01" db="EMBL/GenBank/DDBJ databases">
        <authorList>
            <person name="Harkins D.M."/>
            <person name="Durkin A.S."/>
            <person name="Brinkac L.M."/>
            <person name="Haft D.H."/>
            <person name="Selengut J.D."/>
            <person name="Sanka R."/>
            <person name="DePew J."/>
            <person name="Purushe J."/>
            <person name="Tulsiani S.M."/>
            <person name="Graham G.C."/>
            <person name="Burns M.-A."/>
            <person name="Dohnt M.F."/>
            <person name="Smythe L.D."/>
            <person name="McKay D.B."/>
            <person name="Craig S.B."/>
            <person name="Vinetz J.M."/>
            <person name="Sutton G.G."/>
            <person name="Nierman W.C."/>
            <person name="Fouts D.E."/>
        </authorList>
    </citation>
    <scope>NUCLEOTIDE SEQUENCE [LARGE SCALE GENOMIC DNA]</scope>
    <source>
        <strain evidence="1 2">LT2156</strain>
    </source>
</reference>
<accession>M6I3Z4</accession>
<name>M6I3Z4_LEPIR</name>
<sequence length="49" mass="5416">MGGSYLKNTDSSNSILKIIGCFKSNALPNTTAIKKYFFADWRIGSKSKI</sequence>
<proteinExistence type="predicted"/>
<gene>
    <name evidence="1" type="ORF">LEP1GSC158_2840</name>
</gene>
<dbReference type="Proteomes" id="UP000012089">
    <property type="component" value="Unassembled WGS sequence"/>
</dbReference>
<organism evidence="1 2">
    <name type="scientific">Leptospira interrogans serovar Zanoni str. LT2156</name>
    <dbReference type="NCBI Taxonomy" id="1001601"/>
    <lineage>
        <taxon>Bacteria</taxon>
        <taxon>Pseudomonadati</taxon>
        <taxon>Spirochaetota</taxon>
        <taxon>Spirochaetia</taxon>
        <taxon>Leptospirales</taxon>
        <taxon>Leptospiraceae</taxon>
        <taxon>Leptospira</taxon>
    </lineage>
</organism>
<comment type="caution">
    <text evidence="1">The sequence shown here is derived from an EMBL/GenBank/DDBJ whole genome shotgun (WGS) entry which is preliminary data.</text>
</comment>
<evidence type="ECO:0000313" key="1">
    <source>
        <dbReference type="EMBL" id="EMM97891.1"/>
    </source>
</evidence>
<protein>
    <submittedName>
        <fullName evidence="1">Uncharacterized protein</fullName>
    </submittedName>
</protein>